<reference evidence="2" key="1">
    <citation type="journal article" date="2015" name="Nat. Genet.">
        <title>The genome and transcriptome of the zoonotic hookworm Ancylostoma ceylanicum identify infection-specific gene families.</title>
        <authorList>
            <person name="Schwarz E.M."/>
            <person name="Hu Y."/>
            <person name="Antoshechkin I."/>
            <person name="Miller M.M."/>
            <person name="Sternberg P.W."/>
            <person name="Aroian R.V."/>
        </authorList>
    </citation>
    <scope>NUCLEOTIDE SEQUENCE</scope>
    <source>
        <strain evidence="2">HY135</strain>
    </source>
</reference>
<dbReference type="Proteomes" id="UP000024635">
    <property type="component" value="Unassembled WGS sequence"/>
</dbReference>
<protein>
    <submittedName>
        <fullName evidence="1">Uncharacterized protein</fullName>
    </submittedName>
</protein>
<comment type="caution">
    <text evidence="1">The sequence shown here is derived from an EMBL/GenBank/DDBJ whole genome shotgun (WGS) entry which is preliminary data.</text>
</comment>
<gene>
    <name evidence="1" type="primary">Acey_s0005.g2381</name>
    <name evidence="1" type="ORF">Y032_0005g2381</name>
</gene>
<proteinExistence type="predicted"/>
<dbReference type="AlphaFoldDB" id="A0A016VRG7"/>
<sequence>MLVDSREPLDNSSHFLVVCCLYALHMTNGSQGTVFVQGVSAERFNPGVSGLEAASPGSVCPGTLATGLPFSSGCPGVPGDPRVPCDPGFSGLLHVMLFHFLSSTYISFGPGS</sequence>
<name>A0A016VRG7_9BILA</name>
<evidence type="ECO:0000313" key="2">
    <source>
        <dbReference type="Proteomes" id="UP000024635"/>
    </source>
</evidence>
<keyword evidence="2" id="KW-1185">Reference proteome</keyword>
<dbReference type="EMBL" id="JARK01001341">
    <property type="protein sequence ID" value="EYC29995.1"/>
    <property type="molecule type" value="Genomic_DNA"/>
</dbReference>
<organism evidence="1 2">
    <name type="scientific">Ancylostoma ceylanicum</name>
    <dbReference type="NCBI Taxonomy" id="53326"/>
    <lineage>
        <taxon>Eukaryota</taxon>
        <taxon>Metazoa</taxon>
        <taxon>Ecdysozoa</taxon>
        <taxon>Nematoda</taxon>
        <taxon>Chromadorea</taxon>
        <taxon>Rhabditida</taxon>
        <taxon>Rhabditina</taxon>
        <taxon>Rhabditomorpha</taxon>
        <taxon>Strongyloidea</taxon>
        <taxon>Ancylostomatidae</taxon>
        <taxon>Ancylostomatinae</taxon>
        <taxon>Ancylostoma</taxon>
    </lineage>
</organism>
<accession>A0A016VRG7</accession>
<evidence type="ECO:0000313" key="1">
    <source>
        <dbReference type="EMBL" id="EYC29995.1"/>
    </source>
</evidence>